<dbReference type="PANTHER" id="PTHR11895:SF176">
    <property type="entry name" value="AMIDASE AMID-RELATED"/>
    <property type="match status" value="1"/>
</dbReference>
<dbReference type="GO" id="GO:0016740">
    <property type="term" value="F:transferase activity"/>
    <property type="evidence" value="ECO:0007669"/>
    <property type="project" value="UniProtKB-KW"/>
</dbReference>
<name>A0A4V2UZ31_9BURK</name>
<feature type="domain" description="Amidase" evidence="1">
    <location>
        <begin position="26"/>
        <end position="451"/>
    </location>
</feature>
<dbReference type="InterPro" id="IPR000120">
    <property type="entry name" value="Amidase"/>
</dbReference>
<sequence length="480" mass="51051">MTVELVGLTLAQASAGLDEGQFSSIELVTACLDRIEAFGSQLNCFVEIAAEEAMAQATLADEQRKQGQSDGPLQGIPLAVKDMFFNSGKVSSMGSRLGSKFVPTTTASVLKKLESAGAISIGTLHMAEFAAGPTGQNDYLGFCKNPWNQTHITGGSSSGSGCAVAARMVYGSIGSDTGGSIRLPAGMCGVVGLKPTHGLVSRHGGMPRCWSLDVFGPIARTAMDCALLLEAIEGFDQNDPATYVAHRRINSARLGKSLKGIRVGLPGNCFASNAAPEVVQALDDVLDVLREVGCTVVPIDLPPTEPIYALTQIVNKAEAAALHSAWLAAYGDEYGMSTKTRMEAGFYIPATLYLWALTARPNILRGFVESVFTNVDVLLLPLLAQEVPAIADVDLTVSGDVPATIDRITRYTRWVSYLGLPAIVAPCGFSRNRLPISFQLMGRPYSEQLLLDLVHQYEGMTAWHRRAPALEALPTSQEGG</sequence>
<keyword evidence="2" id="KW-0808">Transferase</keyword>
<dbReference type="PANTHER" id="PTHR11895">
    <property type="entry name" value="TRANSAMIDASE"/>
    <property type="match status" value="1"/>
</dbReference>
<comment type="caution">
    <text evidence="2">The sequence shown here is derived from an EMBL/GenBank/DDBJ whole genome shotgun (WGS) entry which is preliminary data.</text>
</comment>
<dbReference type="AlphaFoldDB" id="A0A4V2UZ31"/>
<evidence type="ECO:0000313" key="3">
    <source>
        <dbReference type="Proteomes" id="UP000295525"/>
    </source>
</evidence>
<proteinExistence type="predicted"/>
<dbReference type="Pfam" id="PF01425">
    <property type="entry name" value="Amidase"/>
    <property type="match status" value="1"/>
</dbReference>
<dbReference type="Gene3D" id="3.90.1300.10">
    <property type="entry name" value="Amidase signature (AS) domain"/>
    <property type="match status" value="1"/>
</dbReference>
<dbReference type="InterPro" id="IPR020556">
    <property type="entry name" value="Amidase_CS"/>
</dbReference>
<dbReference type="EMBL" id="SMAJ01000003">
    <property type="protein sequence ID" value="TCT09618.1"/>
    <property type="molecule type" value="Genomic_DNA"/>
</dbReference>
<gene>
    <name evidence="2" type="ORF">EDC26_103237</name>
</gene>
<accession>A0A4V2UZ31</accession>
<keyword evidence="3" id="KW-1185">Reference proteome</keyword>
<dbReference type="InterPro" id="IPR023631">
    <property type="entry name" value="Amidase_dom"/>
</dbReference>
<evidence type="ECO:0000259" key="1">
    <source>
        <dbReference type="Pfam" id="PF01425"/>
    </source>
</evidence>
<dbReference type="PROSITE" id="PS00571">
    <property type="entry name" value="AMIDASES"/>
    <property type="match status" value="1"/>
</dbReference>
<reference evidence="2 3" key="1">
    <citation type="submission" date="2019-03" db="EMBL/GenBank/DDBJ databases">
        <title>Genomic Encyclopedia of Type Strains, Phase IV (KMG-IV): sequencing the most valuable type-strain genomes for metagenomic binning, comparative biology and taxonomic classification.</title>
        <authorList>
            <person name="Goeker M."/>
        </authorList>
    </citation>
    <scope>NUCLEOTIDE SEQUENCE [LARGE SCALE GENOMIC DNA]</scope>
    <source>
        <strain evidence="2 3">DSM 24591</strain>
    </source>
</reference>
<organism evidence="2 3">
    <name type="scientific">Paralcaligenes ureilyticus</name>
    <dbReference type="NCBI Taxonomy" id="627131"/>
    <lineage>
        <taxon>Bacteria</taxon>
        <taxon>Pseudomonadati</taxon>
        <taxon>Pseudomonadota</taxon>
        <taxon>Betaproteobacteria</taxon>
        <taxon>Burkholderiales</taxon>
        <taxon>Alcaligenaceae</taxon>
        <taxon>Paralcaligenes</taxon>
    </lineage>
</organism>
<evidence type="ECO:0000313" key="2">
    <source>
        <dbReference type="EMBL" id="TCT09618.1"/>
    </source>
</evidence>
<dbReference type="SUPFAM" id="SSF75304">
    <property type="entry name" value="Amidase signature (AS) enzymes"/>
    <property type="match status" value="1"/>
</dbReference>
<protein>
    <submittedName>
        <fullName evidence="2">Aspartyl/glutamyl-tRNA(Asn/Gln) amidotransferase subunit A</fullName>
    </submittedName>
</protein>
<dbReference type="Proteomes" id="UP000295525">
    <property type="component" value="Unassembled WGS sequence"/>
</dbReference>
<dbReference type="InterPro" id="IPR036928">
    <property type="entry name" value="AS_sf"/>
</dbReference>